<dbReference type="RefSeq" id="WP_055062253.1">
    <property type="nucleotide sequence ID" value="NZ_AP031452.1"/>
</dbReference>
<reference evidence="4" key="1">
    <citation type="submission" date="2015-05" db="EMBL/GenBank/DDBJ databases">
        <authorList>
            <consortium name="Pathogen Informatics"/>
        </authorList>
    </citation>
    <scope>NUCLEOTIDE SEQUENCE [LARGE SCALE GENOMIC DNA]</scope>
    <source>
        <strain evidence="4">T1-815</strain>
    </source>
</reference>
<protein>
    <recommendedName>
        <fullName evidence="2">SH3b domain-containing protein</fullName>
    </recommendedName>
</protein>
<accession>A0A0M6WQS7</accession>
<evidence type="ECO:0000259" key="2">
    <source>
        <dbReference type="PROSITE" id="PS51781"/>
    </source>
</evidence>
<evidence type="ECO:0000313" key="3">
    <source>
        <dbReference type="EMBL" id="CRL40082.1"/>
    </source>
</evidence>
<keyword evidence="4" id="KW-1185">Reference proteome</keyword>
<evidence type="ECO:0000313" key="4">
    <source>
        <dbReference type="Proteomes" id="UP000049472"/>
    </source>
</evidence>
<dbReference type="Proteomes" id="UP000049472">
    <property type="component" value="Unassembled WGS sequence"/>
</dbReference>
<feature type="signal peptide" evidence="1">
    <location>
        <begin position="1"/>
        <end position="25"/>
    </location>
</feature>
<name>A0A0M6WQS7_9FIRM</name>
<keyword evidence="1" id="KW-0732">Signal</keyword>
<proteinExistence type="predicted"/>
<feature type="chain" id="PRO_5005806735" description="SH3b domain-containing protein" evidence="1">
    <location>
        <begin position="26"/>
        <end position="128"/>
    </location>
</feature>
<dbReference type="AlphaFoldDB" id="A0A0M6WQS7"/>
<organism evidence="3 4">
    <name type="scientific">Agathobacter rectalis</name>
    <dbReference type="NCBI Taxonomy" id="39491"/>
    <lineage>
        <taxon>Bacteria</taxon>
        <taxon>Bacillati</taxon>
        <taxon>Bacillota</taxon>
        <taxon>Clostridia</taxon>
        <taxon>Lachnospirales</taxon>
        <taxon>Lachnospiraceae</taxon>
        <taxon>Agathobacter</taxon>
    </lineage>
</organism>
<gene>
    <name evidence="3" type="ORF">T1815_22351</name>
</gene>
<dbReference type="Pfam" id="PF08239">
    <property type="entry name" value="SH3_3"/>
    <property type="match status" value="1"/>
</dbReference>
<dbReference type="InterPro" id="IPR003646">
    <property type="entry name" value="SH3-like_bac-type"/>
</dbReference>
<dbReference type="EMBL" id="CVRQ01000025">
    <property type="protein sequence ID" value="CRL40082.1"/>
    <property type="molecule type" value="Genomic_DNA"/>
</dbReference>
<sequence>MKKVLCMLIMTIAIGIMGGGTRTYADEIKDNSEIEEQYFEILAYDAENNRSLAVLSTHNANAEVAGNGVRLRNNPNTNSKILELMYSGELVWIDWSKYGKGGLEWFYVQRLKTGTYGWVNKEYIAQWD</sequence>
<dbReference type="PROSITE" id="PS51781">
    <property type="entry name" value="SH3B"/>
    <property type="match status" value="1"/>
</dbReference>
<evidence type="ECO:0000256" key="1">
    <source>
        <dbReference type="SAM" id="SignalP"/>
    </source>
</evidence>
<feature type="domain" description="SH3b" evidence="2">
    <location>
        <begin position="59"/>
        <end position="128"/>
    </location>
</feature>
<dbReference type="Gene3D" id="2.30.30.40">
    <property type="entry name" value="SH3 Domains"/>
    <property type="match status" value="1"/>
</dbReference>